<proteinExistence type="inferred from homology"/>
<dbReference type="SUPFAM" id="SSF160350">
    <property type="entry name" value="Rnp2-like"/>
    <property type="match status" value="1"/>
</dbReference>
<dbReference type="GO" id="GO:0001682">
    <property type="term" value="P:tRNA 5'-leader removal"/>
    <property type="evidence" value="ECO:0007669"/>
    <property type="project" value="UniProtKB-UniRule"/>
</dbReference>
<reference evidence="3 4" key="1">
    <citation type="submission" date="2019-12" db="EMBL/GenBank/DDBJ databases">
        <title>Isolation and characterization of three novel carbon monoxide-oxidizing members of Halobacteria from salione crusts and soils.</title>
        <authorList>
            <person name="Myers M.R."/>
            <person name="King G.M."/>
        </authorList>
    </citation>
    <scope>NUCLEOTIDE SEQUENCE [LARGE SCALE GENOMIC DNA]</scope>
    <source>
        <strain evidence="3 4">WSH3</strain>
    </source>
</reference>
<dbReference type="HAMAP" id="MF_00755">
    <property type="entry name" value="RNase_P_2"/>
    <property type="match status" value="1"/>
</dbReference>
<gene>
    <name evidence="2" type="primary">rnp2</name>
    <name evidence="3" type="ORF">GRX03_15960</name>
</gene>
<comment type="caution">
    <text evidence="3">The sequence shown here is derived from an EMBL/GenBank/DDBJ whole genome shotgun (WGS) entry which is preliminary data.</text>
</comment>
<dbReference type="GO" id="GO:0005737">
    <property type="term" value="C:cytoplasm"/>
    <property type="evidence" value="ECO:0007669"/>
    <property type="project" value="UniProtKB-SubCell"/>
</dbReference>
<evidence type="ECO:0000256" key="1">
    <source>
        <dbReference type="ARBA" id="ARBA00022694"/>
    </source>
</evidence>
<keyword evidence="2" id="KW-0255">Endonuclease</keyword>
<keyword evidence="1 2" id="KW-0819">tRNA processing</keyword>
<dbReference type="InterPro" id="IPR038085">
    <property type="entry name" value="Rnp2-like_sf"/>
</dbReference>
<keyword evidence="2" id="KW-0963">Cytoplasm</keyword>
<dbReference type="OrthoDB" id="19261at2157"/>
<comment type="similarity">
    <text evidence="2">Belongs to the eukaryotic/archaeal RNase P protein component 2 family.</text>
</comment>
<dbReference type="GO" id="GO:0030677">
    <property type="term" value="C:ribonuclease P complex"/>
    <property type="evidence" value="ECO:0007669"/>
    <property type="project" value="UniProtKB-UniRule"/>
</dbReference>
<keyword evidence="2" id="KW-0540">Nuclease</keyword>
<comment type="subunit">
    <text evidence="2">Consists of a catalytic RNA component and at least 4-5 protein subunits.</text>
</comment>
<dbReference type="EC" id="3.1.26.5" evidence="2"/>
<comment type="subcellular location">
    <subcellularLocation>
        <location evidence="2">Cytoplasm</location>
    </subcellularLocation>
</comment>
<dbReference type="InterPro" id="IPR002759">
    <property type="entry name" value="Pop5/Rpp14/Rnp2-like"/>
</dbReference>
<dbReference type="EMBL" id="WUUT01000008">
    <property type="protein sequence ID" value="MXR53093.1"/>
    <property type="molecule type" value="Genomic_DNA"/>
</dbReference>
<sequence>MKHLPKHLQPRWRYLAVDIESWPDVEMGRDEFQRRLWYSAQNLLGDAGSADLDLSVIRFEFGGGDGSAIVRTRRGEVSRARAVIAAVDAVHDHAVGLRVTGVSGTIRACEEKYMGRGREDPEQRHVAFEGADQRATVRGSRVDVPVEEAFTGATILDCE</sequence>
<dbReference type="Pfam" id="PF01900">
    <property type="entry name" value="RNase_P_Rpp14"/>
    <property type="match status" value="1"/>
</dbReference>
<evidence type="ECO:0000313" key="3">
    <source>
        <dbReference type="EMBL" id="MXR53093.1"/>
    </source>
</evidence>
<protein>
    <recommendedName>
        <fullName evidence="2">Ribonuclease P protein component 2</fullName>
        <shortName evidence="2">RNase P component 2</shortName>
        <ecNumber evidence="2">3.1.26.5</ecNumber>
    </recommendedName>
    <alternativeName>
        <fullName evidence="2">Pop5</fullName>
    </alternativeName>
</protein>
<dbReference type="AlphaFoldDB" id="A0A6B0TBS8"/>
<dbReference type="Proteomes" id="UP000466535">
    <property type="component" value="Unassembled WGS sequence"/>
</dbReference>
<dbReference type="RefSeq" id="WP_159765394.1">
    <property type="nucleotide sequence ID" value="NZ_WUUT01000008.1"/>
</dbReference>
<accession>A0A6B0TBS8</accession>
<organism evidence="3 4">
    <name type="scientific">Halovenus carboxidivorans</name>
    <dbReference type="NCBI Taxonomy" id="2692199"/>
    <lineage>
        <taxon>Archaea</taxon>
        <taxon>Methanobacteriati</taxon>
        <taxon>Methanobacteriota</taxon>
        <taxon>Stenosarchaea group</taxon>
        <taxon>Halobacteria</taxon>
        <taxon>Halobacteriales</taxon>
        <taxon>Haloarculaceae</taxon>
        <taxon>Halovenus</taxon>
    </lineage>
</organism>
<evidence type="ECO:0000256" key="2">
    <source>
        <dbReference type="HAMAP-Rule" id="MF_00755"/>
    </source>
</evidence>
<dbReference type="Gene3D" id="3.30.70.3250">
    <property type="entry name" value="Ribonuclease P, Pop5 subunit"/>
    <property type="match status" value="1"/>
</dbReference>
<comment type="function">
    <text evidence="2">Part of ribonuclease P, a protein complex that generates mature tRNA molecules by cleaving their 5'-ends.</text>
</comment>
<dbReference type="GO" id="GO:0004526">
    <property type="term" value="F:ribonuclease P activity"/>
    <property type="evidence" value="ECO:0007669"/>
    <property type="project" value="UniProtKB-UniRule"/>
</dbReference>
<keyword evidence="2" id="KW-0378">Hydrolase</keyword>
<evidence type="ECO:0000313" key="4">
    <source>
        <dbReference type="Proteomes" id="UP000466535"/>
    </source>
</evidence>
<keyword evidence="4" id="KW-1185">Reference proteome</keyword>
<comment type="catalytic activity">
    <reaction evidence="2">
        <text>Endonucleolytic cleavage of RNA, removing 5'-extranucleotides from tRNA precursor.</text>
        <dbReference type="EC" id="3.1.26.5"/>
    </reaction>
</comment>
<name>A0A6B0TBS8_9EURY</name>